<keyword evidence="5" id="KW-0902">Two-component regulatory system</keyword>
<keyword evidence="7" id="KW-0472">Membrane</keyword>
<dbReference type="CDD" id="cd16917">
    <property type="entry name" value="HATPase_UhpB-NarQ-NarX-like"/>
    <property type="match status" value="1"/>
</dbReference>
<evidence type="ECO:0000256" key="7">
    <source>
        <dbReference type="SAM" id="Phobius"/>
    </source>
</evidence>
<dbReference type="eggNOG" id="COG4585">
    <property type="taxonomic scope" value="Bacteria"/>
</dbReference>
<evidence type="ECO:0000256" key="6">
    <source>
        <dbReference type="SAM" id="Coils"/>
    </source>
</evidence>
<evidence type="ECO:0000256" key="3">
    <source>
        <dbReference type="ARBA" id="ARBA00022679"/>
    </source>
</evidence>
<evidence type="ECO:0000256" key="2">
    <source>
        <dbReference type="ARBA" id="ARBA00012438"/>
    </source>
</evidence>
<evidence type="ECO:0000256" key="1">
    <source>
        <dbReference type="ARBA" id="ARBA00000085"/>
    </source>
</evidence>
<dbReference type="PANTHER" id="PTHR24421:SF10">
    <property type="entry name" value="NITRATE_NITRITE SENSOR PROTEIN NARQ"/>
    <property type="match status" value="1"/>
</dbReference>
<keyword evidence="9" id="KW-1185">Reference proteome</keyword>
<accession>A9DNF4</accession>
<dbReference type="Gene3D" id="3.30.565.10">
    <property type="entry name" value="Histidine kinase-like ATPase, C-terminal domain"/>
    <property type="match status" value="1"/>
</dbReference>
<dbReference type="SUPFAM" id="SSF48452">
    <property type="entry name" value="TPR-like"/>
    <property type="match status" value="1"/>
</dbReference>
<evidence type="ECO:0000256" key="5">
    <source>
        <dbReference type="ARBA" id="ARBA00023012"/>
    </source>
</evidence>
<dbReference type="EMBL" id="ABIB01000002">
    <property type="protein sequence ID" value="EDP97178.1"/>
    <property type="molecule type" value="Genomic_DNA"/>
</dbReference>
<keyword evidence="3" id="KW-0808">Transferase</keyword>
<sequence length="653" mass="76064">MYSSCQINTFQRIFLFLFFCFLISCNTTIDEQSKLVSVQDSINFYYKEALNESYLESTKLEKLEKGYKLVIKYDNHSINGLNTLYTKSLQHYLAKEKDSFFIVSDLLLARAKSMDNKEYQAMYHDLVGSYYRRLNKTDKALYNLNEAKKLYIQIKDSIKLGRNLINIATLQKNRNDYHGAEETAVEALTYLKNSEDKKYIASIHSLLGKIQRELLRYEDAVGNYNIAIKKTPSKKDRLEYENNLAAMYNDFDEHSKAIELLHKIKQDSLLKKHKKLEARVIDNLAYAKWLKNPEANVIDEFLLALKIRNSINDITGLFASYTHLAEYYVNKDVTKTIEYGEKVIANSRVYRRPNAELDVLRIIHTVKPNDITIRDRFIALRDSMDVEEKKARNLFAKAKYDTKEAKRENEKLQLDNAKKDLENERQQQQKTIISIIAVAIVFIAIIYFYFLYQKHRREKALQVYNTETRISKKVHDELANDVYNVMVILQKSLKNKTPLPPKVLNQVEDIYVRTRNISHENHSIDTGEDFVDGLREMISDFNTEEVAIIVKDIEYPAWETIENYVKIIIHRVLQELMVNMKKHSKANVVVLTFSTKDKKLMIHYSDNGIGLPFIKASKKGLLNMENRIQSAQGSLNFDSESGKGLKLSMTFPI</sequence>
<dbReference type="SUPFAM" id="SSF55874">
    <property type="entry name" value="ATPase domain of HSP90 chaperone/DNA topoisomerase II/histidine kinase"/>
    <property type="match status" value="1"/>
</dbReference>
<name>A9DNF4_9FLAO</name>
<dbReference type="Gene3D" id="1.25.40.10">
    <property type="entry name" value="Tetratricopeptide repeat domain"/>
    <property type="match status" value="2"/>
</dbReference>
<proteinExistence type="predicted"/>
<evidence type="ECO:0000256" key="4">
    <source>
        <dbReference type="ARBA" id="ARBA00022777"/>
    </source>
</evidence>
<evidence type="ECO:0000313" key="9">
    <source>
        <dbReference type="Proteomes" id="UP000002945"/>
    </source>
</evidence>
<dbReference type="HOGENOM" id="CLU_000445_106_3_10"/>
<comment type="catalytic activity">
    <reaction evidence="1">
        <text>ATP + protein L-histidine = ADP + protein N-phospho-L-histidine.</text>
        <dbReference type="EC" id="2.7.13.3"/>
    </reaction>
</comment>
<feature type="coiled-coil region" evidence="6">
    <location>
        <begin position="400"/>
        <end position="431"/>
    </location>
</feature>
<keyword evidence="7" id="KW-0812">Transmembrane</keyword>
<dbReference type="GO" id="GO:0000160">
    <property type="term" value="P:phosphorelay signal transduction system"/>
    <property type="evidence" value="ECO:0007669"/>
    <property type="project" value="UniProtKB-KW"/>
</dbReference>
<dbReference type="STRING" id="391587.KAOT1_18487"/>
<keyword evidence="6" id="KW-0175">Coiled coil</keyword>
<dbReference type="AlphaFoldDB" id="A9DNF4"/>
<dbReference type="Proteomes" id="UP000002945">
    <property type="component" value="Unassembled WGS sequence"/>
</dbReference>
<keyword evidence="7" id="KW-1133">Transmembrane helix</keyword>
<dbReference type="EC" id="2.7.13.3" evidence="2"/>
<protein>
    <recommendedName>
        <fullName evidence="2">histidine kinase</fullName>
        <ecNumber evidence="2">2.7.13.3</ecNumber>
    </recommendedName>
</protein>
<dbReference type="GO" id="GO:0004673">
    <property type="term" value="F:protein histidine kinase activity"/>
    <property type="evidence" value="ECO:0007669"/>
    <property type="project" value="UniProtKB-EC"/>
</dbReference>
<comment type="caution">
    <text evidence="8">The sequence shown here is derived from an EMBL/GenBank/DDBJ whole genome shotgun (WGS) entry which is preliminary data.</text>
</comment>
<dbReference type="RefSeq" id="WP_007096229.1">
    <property type="nucleotide sequence ID" value="NZ_CP142125.1"/>
</dbReference>
<dbReference type="OrthoDB" id="943406at2"/>
<dbReference type="InterPro" id="IPR036890">
    <property type="entry name" value="HATPase_C_sf"/>
</dbReference>
<organism evidence="8 9">
    <name type="scientific">Kordia algicida OT-1</name>
    <dbReference type="NCBI Taxonomy" id="391587"/>
    <lineage>
        <taxon>Bacteria</taxon>
        <taxon>Pseudomonadati</taxon>
        <taxon>Bacteroidota</taxon>
        <taxon>Flavobacteriia</taxon>
        <taxon>Flavobacteriales</taxon>
        <taxon>Flavobacteriaceae</taxon>
        <taxon>Kordia</taxon>
    </lineage>
</organism>
<gene>
    <name evidence="8" type="ORF">KAOT1_18487</name>
</gene>
<dbReference type="InterPro" id="IPR011990">
    <property type="entry name" value="TPR-like_helical_dom_sf"/>
</dbReference>
<dbReference type="PANTHER" id="PTHR24421">
    <property type="entry name" value="NITRATE/NITRITE SENSOR PROTEIN NARX-RELATED"/>
    <property type="match status" value="1"/>
</dbReference>
<keyword evidence="4 8" id="KW-0418">Kinase</keyword>
<evidence type="ECO:0000313" key="8">
    <source>
        <dbReference type="EMBL" id="EDP97178.1"/>
    </source>
</evidence>
<reference evidence="8 9" key="1">
    <citation type="journal article" date="2011" name="J. Bacteriol.">
        <title>Genome sequence of the algicidal bacterium Kordia algicida OT-1.</title>
        <authorList>
            <person name="Lee H.S."/>
            <person name="Kang S.G."/>
            <person name="Kwon K.K."/>
            <person name="Lee J.H."/>
            <person name="Kim S.J."/>
        </authorList>
    </citation>
    <scope>NUCLEOTIDE SEQUENCE [LARGE SCALE GENOMIC DNA]</scope>
    <source>
        <strain evidence="8 9">OT-1</strain>
    </source>
</reference>
<dbReference type="InterPro" id="IPR050482">
    <property type="entry name" value="Sensor_HK_TwoCompSys"/>
</dbReference>
<feature type="transmembrane region" description="Helical" evidence="7">
    <location>
        <begin position="432"/>
        <end position="452"/>
    </location>
</feature>